<evidence type="ECO:0000313" key="14">
    <source>
        <dbReference type="EMBL" id="KAG5856187.1"/>
    </source>
</evidence>
<keyword evidence="8" id="KW-0238">DNA-binding</keyword>
<dbReference type="InterPro" id="IPR013087">
    <property type="entry name" value="Znf_C2H2_type"/>
</dbReference>
<dbReference type="AlphaFoldDB" id="A0A9D3MWM3"/>
<organism evidence="14 15">
    <name type="scientific">Anguilla anguilla</name>
    <name type="common">European freshwater eel</name>
    <name type="synonym">Muraena anguilla</name>
    <dbReference type="NCBI Taxonomy" id="7936"/>
    <lineage>
        <taxon>Eukaryota</taxon>
        <taxon>Metazoa</taxon>
        <taxon>Chordata</taxon>
        <taxon>Craniata</taxon>
        <taxon>Vertebrata</taxon>
        <taxon>Euteleostomi</taxon>
        <taxon>Actinopterygii</taxon>
        <taxon>Neopterygii</taxon>
        <taxon>Teleostei</taxon>
        <taxon>Anguilliformes</taxon>
        <taxon>Anguillidae</taxon>
        <taxon>Anguilla</taxon>
    </lineage>
</organism>
<proteinExistence type="inferred from homology"/>
<keyword evidence="6" id="KW-0862">Zinc</keyword>
<dbReference type="PROSITE" id="PS50157">
    <property type="entry name" value="ZINC_FINGER_C2H2_2"/>
    <property type="match status" value="8"/>
</dbReference>
<dbReference type="SMART" id="SM00355">
    <property type="entry name" value="ZnF_C2H2"/>
    <property type="match status" value="8"/>
</dbReference>
<evidence type="ECO:0000256" key="6">
    <source>
        <dbReference type="ARBA" id="ARBA00022833"/>
    </source>
</evidence>
<feature type="domain" description="C2H2-type" evidence="13">
    <location>
        <begin position="481"/>
        <end position="508"/>
    </location>
</feature>
<evidence type="ECO:0000256" key="12">
    <source>
        <dbReference type="SAM" id="MobiDB-lite"/>
    </source>
</evidence>
<protein>
    <recommendedName>
        <fullName evidence="13">C2H2-type domain-containing protein</fullName>
    </recommendedName>
</protein>
<keyword evidence="15" id="KW-1185">Reference proteome</keyword>
<feature type="region of interest" description="Disordered" evidence="12">
    <location>
        <begin position="439"/>
        <end position="477"/>
    </location>
</feature>
<feature type="region of interest" description="Disordered" evidence="12">
    <location>
        <begin position="149"/>
        <end position="189"/>
    </location>
</feature>
<evidence type="ECO:0000256" key="2">
    <source>
        <dbReference type="ARBA" id="ARBA00006991"/>
    </source>
</evidence>
<dbReference type="GO" id="GO:0000978">
    <property type="term" value="F:RNA polymerase II cis-regulatory region sequence-specific DNA binding"/>
    <property type="evidence" value="ECO:0007669"/>
    <property type="project" value="TreeGrafter"/>
</dbReference>
<dbReference type="PANTHER" id="PTHR23226:SF416">
    <property type="entry name" value="FI01424P"/>
    <property type="match status" value="1"/>
</dbReference>
<keyword evidence="7" id="KW-0805">Transcription regulation</keyword>
<dbReference type="EMBL" id="JAFIRN010000001">
    <property type="protein sequence ID" value="KAG5856187.1"/>
    <property type="molecule type" value="Genomic_DNA"/>
</dbReference>
<evidence type="ECO:0000256" key="9">
    <source>
        <dbReference type="ARBA" id="ARBA00023163"/>
    </source>
</evidence>
<gene>
    <name evidence="14" type="ORF">ANANG_G00005370</name>
</gene>
<comment type="similarity">
    <text evidence="2">Belongs to the krueppel C2H2-type zinc-finger protein family.</text>
</comment>
<evidence type="ECO:0000256" key="11">
    <source>
        <dbReference type="PROSITE-ProRule" id="PRU00042"/>
    </source>
</evidence>
<reference evidence="14" key="1">
    <citation type="submission" date="2021-01" db="EMBL/GenBank/DDBJ databases">
        <title>A chromosome-scale assembly of European eel, Anguilla anguilla.</title>
        <authorList>
            <person name="Henkel C."/>
            <person name="Jong-Raadsen S.A."/>
            <person name="Dufour S."/>
            <person name="Weltzien F.-A."/>
            <person name="Palstra A.P."/>
            <person name="Pelster B."/>
            <person name="Spaink H.P."/>
            <person name="Van Den Thillart G.E."/>
            <person name="Jansen H."/>
            <person name="Zahm M."/>
            <person name="Klopp C."/>
            <person name="Cedric C."/>
            <person name="Louis A."/>
            <person name="Berthelot C."/>
            <person name="Parey E."/>
            <person name="Roest Crollius H."/>
            <person name="Montfort J."/>
            <person name="Robinson-Rechavi M."/>
            <person name="Bucao C."/>
            <person name="Bouchez O."/>
            <person name="Gislard M."/>
            <person name="Lluch J."/>
            <person name="Milhes M."/>
            <person name="Lampietro C."/>
            <person name="Lopez Roques C."/>
            <person name="Donnadieu C."/>
            <person name="Braasch I."/>
            <person name="Desvignes T."/>
            <person name="Postlethwait J."/>
            <person name="Bobe J."/>
            <person name="Guiguen Y."/>
            <person name="Dirks R."/>
        </authorList>
    </citation>
    <scope>NUCLEOTIDE SEQUENCE</scope>
    <source>
        <strain evidence="14">Tag_6206</strain>
        <tissue evidence="14">Liver</tissue>
    </source>
</reference>
<keyword evidence="10" id="KW-0539">Nucleus</keyword>
<dbReference type="SUPFAM" id="SSF57667">
    <property type="entry name" value="beta-beta-alpha zinc fingers"/>
    <property type="match status" value="3"/>
</dbReference>
<dbReference type="InterPro" id="IPR036236">
    <property type="entry name" value="Znf_C2H2_sf"/>
</dbReference>
<dbReference type="Proteomes" id="UP001044222">
    <property type="component" value="Unassembled WGS sequence"/>
</dbReference>
<evidence type="ECO:0000256" key="8">
    <source>
        <dbReference type="ARBA" id="ARBA00023125"/>
    </source>
</evidence>
<dbReference type="PROSITE" id="PS00028">
    <property type="entry name" value="ZINC_FINGER_C2H2_1"/>
    <property type="match status" value="8"/>
</dbReference>
<evidence type="ECO:0000256" key="7">
    <source>
        <dbReference type="ARBA" id="ARBA00023015"/>
    </source>
</evidence>
<dbReference type="Pfam" id="PF00096">
    <property type="entry name" value="zf-C2H2"/>
    <property type="match status" value="5"/>
</dbReference>
<dbReference type="FunFam" id="3.30.160.60:FF:000100">
    <property type="entry name" value="Zinc finger 45-like"/>
    <property type="match status" value="1"/>
</dbReference>
<sequence>MAAVYTVNGGRIETNVEELSVENKQPGVKKTVVSPLPMNSKIIKVEQSSEDEDSSNAEPTPTKRRPETAVMDAAPAIAIKEERIEEDEYVQIKLVDVDESLERTPNKESNRDNESVDVKLRSMRCQDCGQQFIRWEAFKIHLRQHEHEEEEQKIKKLKKKPPNQEGKKMKKAGAGLDKDNKGEGGDDDVNDDETWFSSGWELNPSEVFKVRPRVAMLSEEERPVYGPSHKVYACSVCGKVYSYLESFKNHQKMHLEKLPPPELFTCPECGRTFQRQANLIVHLKTHNKPIVPENYKCDQCNKIFNSQQTWMAHKVIHTRKPYWCLSCAKGFKEAKGLDRHLLGHDLKRHKCDLCPKAFRVPAELRYHRNTHTGAKPYVCQMCKKTFSQLGNLITHRKKHVGVYKEGSETPIGGKPQSGNRRVTELKKLIVMAMDDVDMAEEEESTEPEEEVVEREESEAEFEEEEVEEAEAEVVEKEEGALKCFECGSWFSQESELHLHYMKHASGQL</sequence>
<feature type="compositionally biased region" description="Acidic residues" evidence="12">
    <location>
        <begin position="439"/>
        <end position="472"/>
    </location>
</feature>
<comment type="caution">
    <text evidence="14">The sequence shown here is derived from an EMBL/GenBank/DDBJ whole genome shotgun (WGS) entry which is preliminary data.</text>
</comment>
<evidence type="ECO:0000259" key="13">
    <source>
        <dbReference type="PROSITE" id="PS50157"/>
    </source>
</evidence>
<dbReference type="FunFam" id="3.30.160.60:FF:000382">
    <property type="entry name" value="zinc finger protein 35 isoform X4"/>
    <property type="match status" value="1"/>
</dbReference>
<dbReference type="PANTHER" id="PTHR23226">
    <property type="entry name" value="ZINC FINGER AND SCAN DOMAIN-CONTAINING"/>
    <property type="match status" value="1"/>
</dbReference>
<feature type="domain" description="C2H2-type" evidence="13">
    <location>
        <begin position="349"/>
        <end position="376"/>
    </location>
</feature>
<feature type="domain" description="C2H2-type" evidence="13">
    <location>
        <begin position="295"/>
        <end position="322"/>
    </location>
</feature>
<dbReference type="Pfam" id="PF13912">
    <property type="entry name" value="zf-C2H2_6"/>
    <property type="match status" value="1"/>
</dbReference>
<evidence type="ECO:0000256" key="1">
    <source>
        <dbReference type="ARBA" id="ARBA00004123"/>
    </source>
</evidence>
<keyword evidence="4" id="KW-0677">Repeat</keyword>
<dbReference type="GO" id="GO:0000981">
    <property type="term" value="F:DNA-binding transcription factor activity, RNA polymerase II-specific"/>
    <property type="evidence" value="ECO:0007669"/>
    <property type="project" value="TreeGrafter"/>
</dbReference>
<keyword evidence="9" id="KW-0804">Transcription</keyword>
<evidence type="ECO:0000313" key="15">
    <source>
        <dbReference type="Proteomes" id="UP001044222"/>
    </source>
</evidence>
<feature type="domain" description="C2H2-type" evidence="13">
    <location>
        <begin position="264"/>
        <end position="286"/>
    </location>
</feature>
<keyword evidence="3" id="KW-0479">Metal-binding</keyword>
<feature type="region of interest" description="Disordered" evidence="12">
    <location>
        <begin position="22"/>
        <end position="74"/>
    </location>
</feature>
<accession>A0A9D3MWM3</accession>
<dbReference type="Gene3D" id="3.30.160.60">
    <property type="entry name" value="Classic Zinc Finger"/>
    <property type="match status" value="5"/>
</dbReference>
<dbReference type="GO" id="GO:0005634">
    <property type="term" value="C:nucleus"/>
    <property type="evidence" value="ECO:0007669"/>
    <property type="project" value="UniProtKB-SubCell"/>
</dbReference>
<feature type="domain" description="C2H2-type" evidence="13">
    <location>
        <begin position="123"/>
        <end position="150"/>
    </location>
</feature>
<evidence type="ECO:0000256" key="10">
    <source>
        <dbReference type="ARBA" id="ARBA00023242"/>
    </source>
</evidence>
<feature type="domain" description="C2H2-type" evidence="13">
    <location>
        <begin position="322"/>
        <end position="349"/>
    </location>
</feature>
<feature type="domain" description="C2H2-type" evidence="13">
    <location>
        <begin position="232"/>
        <end position="259"/>
    </location>
</feature>
<evidence type="ECO:0000256" key="3">
    <source>
        <dbReference type="ARBA" id="ARBA00022723"/>
    </source>
</evidence>
<evidence type="ECO:0000256" key="4">
    <source>
        <dbReference type="ARBA" id="ARBA00022737"/>
    </source>
</evidence>
<keyword evidence="5 11" id="KW-0863">Zinc-finger</keyword>
<feature type="domain" description="C2H2-type" evidence="13">
    <location>
        <begin position="377"/>
        <end position="404"/>
    </location>
</feature>
<name>A0A9D3MWM3_ANGAN</name>
<dbReference type="GO" id="GO:0008270">
    <property type="term" value="F:zinc ion binding"/>
    <property type="evidence" value="ECO:0007669"/>
    <property type="project" value="UniProtKB-KW"/>
</dbReference>
<evidence type="ECO:0000256" key="5">
    <source>
        <dbReference type="ARBA" id="ARBA00022771"/>
    </source>
</evidence>
<comment type="subcellular location">
    <subcellularLocation>
        <location evidence="1">Nucleus</location>
    </subcellularLocation>
</comment>